<protein>
    <recommendedName>
        <fullName evidence="2">ASPIC/UnbV domain-containing protein</fullName>
    </recommendedName>
</protein>
<dbReference type="PROSITE" id="PS51257">
    <property type="entry name" value="PROKAR_LIPOPROTEIN"/>
    <property type="match status" value="1"/>
</dbReference>
<dbReference type="PANTHER" id="PTHR16026">
    <property type="entry name" value="CARTILAGE ACIDIC PROTEIN 1"/>
    <property type="match status" value="1"/>
</dbReference>
<dbReference type="Pfam" id="PF13517">
    <property type="entry name" value="FG-GAP_3"/>
    <property type="match status" value="4"/>
</dbReference>
<dbReference type="RefSeq" id="WP_015753699.1">
    <property type="nucleotide sequence ID" value="NC_013222.1"/>
</dbReference>
<dbReference type="HOGENOM" id="CLU_281416_0_0_10"/>
<accession>A4CJ35</accession>
<dbReference type="KEGG" id="rbi:RB2501_08575"/>
<gene>
    <name evidence="3" type="ordered locus">RB2501_08575</name>
</gene>
<feature type="domain" description="ASPIC/UnbV" evidence="2">
    <location>
        <begin position="523"/>
        <end position="588"/>
    </location>
</feature>
<dbReference type="SUPFAM" id="SSF69318">
    <property type="entry name" value="Integrin alpha N-terminal domain"/>
    <property type="match status" value="3"/>
</dbReference>
<dbReference type="STRING" id="313596.RB2501_08575"/>
<reference evidence="3 4" key="1">
    <citation type="journal article" date="2009" name="J. Bacteriol.">
        <title>Complete genome sequence of Robiginitalea biformata HTCC2501.</title>
        <authorList>
            <person name="Oh H.M."/>
            <person name="Giovannoni S.J."/>
            <person name="Lee K."/>
            <person name="Ferriera S."/>
            <person name="Johnson J."/>
            <person name="Cho J.C."/>
        </authorList>
    </citation>
    <scope>NUCLEOTIDE SEQUENCE [LARGE SCALE GENOMIC DNA]</scope>
    <source>
        <strain evidence="4">ATCC BAA-864 / HTCC2501 / KCTC 12146</strain>
    </source>
</reference>
<dbReference type="InterPro" id="IPR011519">
    <property type="entry name" value="UnbV_ASPIC"/>
</dbReference>
<evidence type="ECO:0000313" key="3">
    <source>
        <dbReference type="EMBL" id="EAR16943.1"/>
    </source>
</evidence>
<keyword evidence="4" id="KW-1185">Reference proteome</keyword>
<dbReference type="Proteomes" id="UP000009049">
    <property type="component" value="Chromosome"/>
</dbReference>
<dbReference type="Gene3D" id="2.130.10.130">
    <property type="entry name" value="Integrin alpha, N-terminal"/>
    <property type="match status" value="4"/>
</dbReference>
<dbReference type="InterPro" id="IPR013517">
    <property type="entry name" value="FG-GAP"/>
</dbReference>
<dbReference type="OrthoDB" id="9816120at2"/>
<evidence type="ECO:0000259" key="2">
    <source>
        <dbReference type="Pfam" id="PF07593"/>
    </source>
</evidence>
<dbReference type="InterPro" id="IPR027039">
    <property type="entry name" value="Crtac1"/>
</dbReference>
<dbReference type="eggNOG" id="COG4888">
    <property type="taxonomic scope" value="Bacteria"/>
</dbReference>
<dbReference type="InterPro" id="IPR028994">
    <property type="entry name" value="Integrin_alpha_N"/>
</dbReference>
<dbReference type="EMBL" id="CP001712">
    <property type="protein sequence ID" value="EAR16943.1"/>
    <property type="molecule type" value="Genomic_DNA"/>
</dbReference>
<sequence length="1096" mass="120039">MKKICGVFFTLIALAGCQEAPVYLFRELPPAESGISFSNTLQESPDLNILNYLYYYNGAGLAVADFNGDDLPDLYFTANQAPDALYLNMGNLKFREITREAGIENADGWTTGVTHVDINGDGLLDIYVCQASGYRALRGRNLLYVHQGLTEEGIPQFAERAAEYGLDFSGLATQAAFFDYDRDGDLDLFLMNHSVHPNRTYGKGSQREGYDALAGDRLLRNDDGNFVDVSREAGIFQGKAGYGLGLSVGDLNNDGFPDIYVGNDFFENDYLYMNRGDGSFQEIISQAASPIGHTTHFSMGNDIGDINNDGHVDIVSLDMLPEDLVTYKTSGLEYGYPIYQQYLKNGFAPQYMQNTLQLNTGDGRFSEIGFLSGMASTEWSWGTLLADFDNDGLKDLFISNGIRGATNDMDYMNFIANEDIQRRIDAGMTDADMPLTREIPAKKVPNYIFRNTGELGFEDMGGQWMASEPTYSHGSVYADLDRDGDLDLVVNHMDRPAAIYENTGEGGAALRVTFTGRDPNALGIGARVAVYSGGQVQVGENFPTRGYLSTVAPELHFGLGAASRADSLLVIWPDGAYQTLHGLPSGETIRLEQKDASGNYYGWADPASHPGTWQQADSLIPFVHRENPTLDFDREPLIPFAYSNQGPSVSTVDFNRDGRDDVFIGGAKRQASVLFLQTENGEFQSAFDPLFGEDALNEDTAHLFFDADGDTWPDLLVASGGNEFTGGEPLQPRLYFNQKGTPVKDRGAFAGIALNASDMAAFDLEGDGDLDVLIVADATPGAYGEPPRHYLLENDGTGRFTDVTVERMPEILEVGAVSSIAVADLDGDGREELALAGHWAPVTVFTRRDGNWERMEAGGLSHSSGWWNSLTAVDIDGDGDRDLVAGNWGLNSKFRASPEEPLRLYRNDFDENGSVEPLVTYFHNGVETPFASRDELGKQMPFLNKKFRTYKGFAQASLADLFGEEALGQSRIRQVEELRSMVFINDGEANFTPRALPKIAQASAVFDIFADDFDGDLHPDLLLVGNFFEISTQLGRLDALPGLVLKGDGAGGFSWSREGSLPLPGAARKVDTLRINGDKTYIIGRNNTSPVLMQKR</sequence>
<dbReference type="Pfam" id="PF07593">
    <property type="entry name" value="UnbV_ASPIC"/>
    <property type="match status" value="1"/>
</dbReference>
<dbReference type="PANTHER" id="PTHR16026:SF0">
    <property type="entry name" value="CARTILAGE ACIDIC PROTEIN 1"/>
    <property type="match status" value="1"/>
</dbReference>
<evidence type="ECO:0000256" key="1">
    <source>
        <dbReference type="ARBA" id="ARBA00022729"/>
    </source>
</evidence>
<proteinExistence type="predicted"/>
<dbReference type="AlphaFoldDB" id="A4CJ35"/>
<name>A4CJ35_ROBBH</name>
<keyword evidence="1" id="KW-0732">Signal</keyword>
<evidence type="ECO:0000313" key="4">
    <source>
        <dbReference type="Proteomes" id="UP000009049"/>
    </source>
</evidence>
<organism evidence="3 4">
    <name type="scientific">Robiginitalea biformata (strain ATCC BAA-864 / DSM 15991 / KCTC 12146 / HTCC2501)</name>
    <dbReference type="NCBI Taxonomy" id="313596"/>
    <lineage>
        <taxon>Bacteria</taxon>
        <taxon>Pseudomonadati</taxon>
        <taxon>Bacteroidota</taxon>
        <taxon>Flavobacteriia</taxon>
        <taxon>Flavobacteriales</taxon>
        <taxon>Flavobacteriaceae</taxon>
        <taxon>Robiginitalea</taxon>
    </lineage>
</organism>